<keyword evidence="2" id="KW-1185">Reference proteome</keyword>
<reference evidence="1 2" key="1">
    <citation type="submission" date="2020-08" db="EMBL/GenBank/DDBJ databases">
        <title>Genomic Encyclopedia of Type Strains, Phase III (KMG-III): the genomes of soil and plant-associated and newly described type strains.</title>
        <authorList>
            <person name="Whitman W."/>
        </authorList>
    </citation>
    <scope>NUCLEOTIDE SEQUENCE [LARGE SCALE GENOMIC DNA]</scope>
    <source>
        <strain evidence="1 2">CECT 8840</strain>
    </source>
</reference>
<dbReference type="RefSeq" id="WP_184716174.1">
    <property type="nucleotide sequence ID" value="NZ_JACHJP010000003.1"/>
</dbReference>
<dbReference type="AlphaFoldDB" id="A0A7W7QNE5"/>
<dbReference type="EMBL" id="JACHJP010000003">
    <property type="protein sequence ID" value="MBB4916654.1"/>
    <property type="molecule type" value="Genomic_DNA"/>
</dbReference>
<name>A0A7W7QNE5_9ACTN</name>
<evidence type="ECO:0000313" key="2">
    <source>
        <dbReference type="Proteomes" id="UP000552644"/>
    </source>
</evidence>
<sequence>MDTSERRALSMLCDELPALRALCAVEPEEKRSLLSRIETEARTRGPILELLGELLGTGVTGTERGLGAGLPGAGAGRADEESFGCPDHACDRVADTVPAGPVPRCQITGLPMRRR</sequence>
<accession>A0A7W7QNE5</accession>
<protein>
    <submittedName>
        <fullName evidence="1">Uncharacterized protein</fullName>
    </submittedName>
</protein>
<organism evidence="1 2">
    <name type="scientific">Streptosporangium saharense</name>
    <dbReference type="NCBI Taxonomy" id="1706840"/>
    <lineage>
        <taxon>Bacteria</taxon>
        <taxon>Bacillati</taxon>
        <taxon>Actinomycetota</taxon>
        <taxon>Actinomycetes</taxon>
        <taxon>Streptosporangiales</taxon>
        <taxon>Streptosporangiaceae</taxon>
        <taxon>Streptosporangium</taxon>
    </lineage>
</organism>
<evidence type="ECO:0000313" key="1">
    <source>
        <dbReference type="EMBL" id="MBB4916654.1"/>
    </source>
</evidence>
<gene>
    <name evidence="1" type="ORF">FHS44_003742</name>
</gene>
<comment type="caution">
    <text evidence="1">The sequence shown here is derived from an EMBL/GenBank/DDBJ whole genome shotgun (WGS) entry which is preliminary data.</text>
</comment>
<dbReference type="Proteomes" id="UP000552644">
    <property type="component" value="Unassembled WGS sequence"/>
</dbReference>
<proteinExistence type="predicted"/>